<comment type="caution">
    <text evidence="1">The sequence shown here is derived from an EMBL/GenBank/DDBJ whole genome shotgun (WGS) entry which is preliminary data.</text>
</comment>
<dbReference type="EMBL" id="JBIMSO010000005">
    <property type="protein sequence ID" value="MFH5207049.1"/>
    <property type="molecule type" value="Genomic_DNA"/>
</dbReference>
<gene>
    <name evidence="1" type="ORF">ACHIPZ_02235</name>
</gene>
<dbReference type="Proteomes" id="UP001609175">
    <property type="component" value="Unassembled WGS sequence"/>
</dbReference>
<accession>A0ABW7JIJ1</accession>
<name>A0ABW7JIJ1_9NOCA</name>
<protein>
    <submittedName>
        <fullName evidence="1">Uncharacterized protein</fullName>
    </submittedName>
</protein>
<evidence type="ECO:0000313" key="1">
    <source>
        <dbReference type="EMBL" id="MFH5207049.1"/>
    </source>
</evidence>
<sequence length="170" mass="18456">MDEYVGIVLANSVYPDAFPVSHEHAFKSEDRELDIIVLAPDPEAFPTLKSFRYNKTDDTITSTKSSAADVKRRYASAIAQIALRTAHEVFEADRENIVDSVSLTVAVDAIDGATGRDARIDVLRLATDRTDFLSLDLSRVDPLATLAHLAAAVSKNPYGLVPLANQGVRG</sequence>
<organism evidence="1 2">
    <name type="scientific">Antrihabitans spumae</name>
    <dbReference type="NCBI Taxonomy" id="3373370"/>
    <lineage>
        <taxon>Bacteria</taxon>
        <taxon>Bacillati</taxon>
        <taxon>Actinomycetota</taxon>
        <taxon>Actinomycetes</taxon>
        <taxon>Mycobacteriales</taxon>
        <taxon>Nocardiaceae</taxon>
        <taxon>Antrihabitans</taxon>
    </lineage>
</organism>
<proteinExistence type="predicted"/>
<evidence type="ECO:0000313" key="2">
    <source>
        <dbReference type="Proteomes" id="UP001609175"/>
    </source>
</evidence>
<reference evidence="1 2" key="1">
    <citation type="submission" date="2024-10" db="EMBL/GenBank/DDBJ databases">
        <authorList>
            <person name="Riesco R."/>
        </authorList>
    </citation>
    <scope>NUCLEOTIDE SEQUENCE [LARGE SCALE GENOMIC DNA]</scope>
    <source>
        <strain evidence="1 2">NCIMB 15449</strain>
    </source>
</reference>